<evidence type="ECO:0008006" key="3">
    <source>
        <dbReference type="Google" id="ProtNLM"/>
    </source>
</evidence>
<comment type="caution">
    <text evidence="1">The sequence shown here is derived from an EMBL/GenBank/DDBJ whole genome shotgun (WGS) entry which is preliminary data.</text>
</comment>
<dbReference type="RefSeq" id="WP_117381409.1">
    <property type="nucleotide sequence ID" value="NZ_QWDE01000001.1"/>
</dbReference>
<keyword evidence="2" id="KW-1185">Reference proteome</keyword>
<evidence type="ECO:0000313" key="1">
    <source>
        <dbReference type="EMBL" id="RFZ84520.1"/>
    </source>
</evidence>
<reference evidence="1 2" key="1">
    <citation type="submission" date="2018-08" db="EMBL/GenBank/DDBJ databases">
        <title>Mucilaginibacter terrae sp. nov., isolated from manganese diggings.</title>
        <authorList>
            <person name="Huang Y."/>
            <person name="Zhou Z."/>
        </authorList>
    </citation>
    <scope>NUCLEOTIDE SEQUENCE [LARGE SCALE GENOMIC DNA]</scope>
    <source>
        <strain evidence="1 2">ZH6</strain>
    </source>
</reference>
<sequence length="91" mass="10492">MAPIKMHPYGKLGHDSGVVAYAFDKTSILLVFRDDHYYLYNSDKPGLQHVKKMIALAKKGEGLSTYISQHEDVRNNYKDRWTKSDFAEDLL</sequence>
<dbReference type="EMBL" id="QWDE01000001">
    <property type="protein sequence ID" value="RFZ84520.1"/>
    <property type="molecule type" value="Genomic_DNA"/>
</dbReference>
<dbReference type="AlphaFoldDB" id="A0A3E2NUI9"/>
<organism evidence="1 2">
    <name type="scientific">Mucilaginibacter terrenus</name>
    <dbReference type="NCBI Taxonomy" id="2482727"/>
    <lineage>
        <taxon>Bacteria</taxon>
        <taxon>Pseudomonadati</taxon>
        <taxon>Bacteroidota</taxon>
        <taxon>Sphingobacteriia</taxon>
        <taxon>Sphingobacteriales</taxon>
        <taxon>Sphingobacteriaceae</taxon>
        <taxon>Mucilaginibacter</taxon>
    </lineage>
</organism>
<dbReference type="Proteomes" id="UP000260823">
    <property type="component" value="Unassembled WGS sequence"/>
</dbReference>
<accession>A0A3E2NUI9</accession>
<proteinExistence type="predicted"/>
<dbReference type="OrthoDB" id="7775479at2"/>
<name>A0A3E2NUI9_9SPHI</name>
<gene>
    <name evidence="1" type="ORF">DYU05_02565</name>
</gene>
<protein>
    <recommendedName>
        <fullName evidence="3">KTSC domain-containing protein</fullName>
    </recommendedName>
</protein>
<evidence type="ECO:0000313" key="2">
    <source>
        <dbReference type="Proteomes" id="UP000260823"/>
    </source>
</evidence>